<dbReference type="Proteomes" id="UP000321947">
    <property type="component" value="Unassembled WGS sequence"/>
</dbReference>
<evidence type="ECO:0000256" key="6">
    <source>
        <dbReference type="ARBA" id="ARBA00022932"/>
    </source>
</evidence>
<dbReference type="EMBL" id="SSTD01014011">
    <property type="protein sequence ID" value="TYK05025.1"/>
    <property type="molecule type" value="Genomic_DNA"/>
</dbReference>
<keyword evidence="5" id="KW-0235">DNA replication</keyword>
<accession>A0A5D3C0Y4</accession>
<evidence type="ECO:0000256" key="1">
    <source>
        <dbReference type="ARBA" id="ARBA00005755"/>
    </source>
</evidence>
<dbReference type="InterPro" id="IPR004868">
    <property type="entry name" value="DNA-dir_DNA_pol_B_mt/vir"/>
</dbReference>
<evidence type="ECO:0000313" key="11">
    <source>
        <dbReference type="Proteomes" id="UP000321947"/>
    </source>
</evidence>
<evidence type="ECO:0000259" key="9">
    <source>
        <dbReference type="Pfam" id="PF03175"/>
    </source>
</evidence>
<dbReference type="SUPFAM" id="SSF56672">
    <property type="entry name" value="DNA/RNA polymerases"/>
    <property type="match status" value="1"/>
</dbReference>
<keyword evidence="4" id="KW-0548">Nucleotidyltransferase</keyword>
<dbReference type="PANTHER" id="PTHR33568:SF3">
    <property type="entry name" value="DNA-DIRECTED DNA POLYMERASE"/>
    <property type="match status" value="1"/>
</dbReference>
<keyword evidence="3" id="KW-0808">Transferase</keyword>
<proteinExistence type="inferred from homology"/>
<evidence type="ECO:0000256" key="3">
    <source>
        <dbReference type="ARBA" id="ARBA00022679"/>
    </source>
</evidence>
<dbReference type="GO" id="GO:0003677">
    <property type="term" value="F:DNA binding"/>
    <property type="evidence" value="ECO:0007669"/>
    <property type="project" value="UniProtKB-KW"/>
</dbReference>
<dbReference type="Gene3D" id="3.90.1600.10">
    <property type="entry name" value="Palm domain of DNA polymerase"/>
    <property type="match status" value="1"/>
</dbReference>
<dbReference type="PANTHER" id="PTHR33568">
    <property type="entry name" value="DNA POLYMERASE"/>
    <property type="match status" value="1"/>
</dbReference>
<evidence type="ECO:0000256" key="5">
    <source>
        <dbReference type="ARBA" id="ARBA00022705"/>
    </source>
</evidence>
<evidence type="ECO:0000256" key="4">
    <source>
        <dbReference type="ARBA" id="ARBA00022695"/>
    </source>
</evidence>
<evidence type="ECO:0000313" key="10">
    <source>
        <dbReference type="EMBL" id="TYK05025.1"/>
    </source>
</evidence>
<dbReference type="Pfam" id="PF03175">
    <property type="entry name" value="DNA_pol_B_2"/>
    <property type="match status" value="1"/>
</dbReference>
<dbReference type="EC" id="2.7.7.7" evidence="2"/>
<comment type="catalytic activity">
    <reaction evidence="8">
        <text>DNA(n) + a 2'-deoxyribonucleoside 5'-triphosphate = DNA(n+1) + diphosphate</text>
        <dbReference type="Rhea" id="RHEA:22508"/>
        <dbReference type="Rhea" id="RHEA-COMP:17339"/>
        <dbReference type="Rhea" id="RHEA-COMP:17340"/>
        <dbReference type="ChEBI" id="CHEBI:33019"/>
        <dbReference type="ChEBI" id="CHEBI:61560"/>
        <dbReference type="ChEBI" id="CHEBI:173112"/>
        <dbReference type="EC" id="2.7.7.7"/>
    </reaction>
</comment>
<keyword evidence="7" id="KW-0238">DNA-binding</keyword>
<organism evidence="10 11">
    <name type="scientific">Cucumis melo var. makuwa</name>
    <name type="common">Oriental melon</name>
    <dbReference type="NCBI Taxonomy" id="1194695"/>
    <lineage>
        <taxon>Eukaryota</taxon>
        <taxon>Viridiplantae</taxon>
        <taxon>Streptophyta</taxon>
        <taxon>Embryophyta</taxon>
        <taxon>Tracheophyta</taxon>
        <taxon>Spermatophyta</taxon>
        <taxon>Magnoliopsida</taxon>
        <taxon>eudicotyledons</taxon>
        <taxon>Gunneridae</taxon>
        <taxon>Pentapetalae</taxon>
        <taxon>rosids</taxon>
        <taxon>fabids</taxon>
        <taxon>Cucurbitales</taxon>
        <taxon>Cucurbitaceae</taxon>
        <taxon>Benincaseae</taxon>
        <taxon>Cucumis</taxon>
    </lineage>
</organism>
<sequence length="258" mass="29661">MQTLAQFQLNSSCSGDKLEHESLNAFSHPSTKQDTQHKAAHALIKDQSGPLIFPTGQFIKIFYSKELKFTRKLDYEIIPPRGYLFEKKLSPFKGVISDLYESQLEAKKRGDEPMTWIYKVLMNSLYGRFGINPKAEKLTDYYYVVNYSSNSSLVDDHDWKAPWMSAVQLAAAVTACARIHMYPYISRPDCYYTNTDSIILGSPLPDDLISPMEMGKFKPENHVKKCIFLAPNSYTLSIEDKDKEDKRLLNTRVLLRTY</sequence>
<evidence type="ECO:0000256" key="2">
    <source>
        <dbReference type="ARBA" id="ARBA00012417"/>
    </source>
</evidence>
<keyword evidence="6" id="KW-0239">DNA-directed DNA polymerase</keyword>
<dbReference type="InterPro" id="IPR043502">
    <property type="entry name" value="DNA/RNA_pol_sf"/>
</dbReference>
<comment type="caution">
    <text evidence="10">The sequence shown here is derived from an EMBL/GenBank/DDBJ whole genome shotgun (WGS) entry which is preliminary data.</text>
</comment>
<reference evidence="10 11" key="1">
    <citation type="submission" date="2019-08" db="EMBL/GenBank/DDBJ databases">
        <title>Draft genome sequences of two oriental melons (Cucumis melo L. var makuwa).</title>
        <authorList>
            <person name="Kwon S.-Y."/>
        </authorList>
    </citation>
    <scope>NUCLEOTIDE SEQUENCE [LARGE SCALE GENOMIC DNA]</scope>
    <source>
        <strain evidence="11">cv. Chang Bougi</strain>
        <tissue evidence="10">Leaf</tissue>
    </source>
</reference>
<dbReference type="AlphaFoldDB" id="A0A5D3C0Y4"/>
<comment type="similarity">
    <text evidence="1">Belongs to the DNA polymerase type-B family.</text>
</comment>
<dbReference type="InterPro" id="IPR023211">
    <property type="entry name" value="DNA_pol_palm_dom_sf"/>
</dbReference>
<dbReference type="GO" id="GO:0000166">
    <property type="term" value="F:nucleotide binding"/>
    <property type="evidence" value="ECO:0007669"/>
    <property type="project" value="InterPro"/>
</dbReference>
<evidence type="ECO:0000256" key="7">
    <source>
        <dbReference type="ARBA" id="ARBA00023125"/>
    </source>
</evidence>
<dbReference type="GO" id="GO:0006260">
    <property type="term" value="P:DNA replication"/>
    <property type="evidence" value="ECO:0007669"/>
    <property type="project" value="UniProtKB-KW"/>
</dbReference>
<dbReference type="GO" id="GO:0003887">
    <property type="term" value="F:DNA-directed DNA polymerase activity"/>
    <property type="evidence" value="ECO:0007669"/>
    <property type="project" value="UniProtKB-KW"/>
</dbReference>
<evidence type="ECO:0000256" key="8">
    <source>
        <dbReference type="ARBA" id="ARBA00049244"/>
    </source>
</evidence>
<protein>
    <recommendedName>
        <fullName evidence="2">DNA-directed DNA polymerase</fullName>
        <ecNumber evidence="2">2.7.7.7</ecNumber>
    </recommendedName>
</protein>
<name>A0A5D3C0Y4_CUCMM</name>
<gene>
    <name evidence="10" type="ORF">E5676_scaffold143G002790</name>
</gene>
<feature type="domain" description="DNA-directed DNA polymerase family B mitochondria/virus" evidence="9">
    <location>
        <begin position="43"/>
        <end position="138"/>
    </location>
</feature>